<comment type="caution">
    <text evidence="1">The sequence shown here is derived from an EMBL/GenBank/DDBJ whole genome shotgun (WGS) entry which is preliminary data.</text>
</comment>
<sequence>MKRRNWLENSGGEIGIVLLSVSANFSKVQICKQCLFLLLVQLWKSLNSTCSLI</sequence>
<evidence type="ECO:0000313" key="2">
    <source>
        <dbReference type="Proteomes" id="UP000006073"/>
    </source>
</evidence>
<accession>S2DFN5</accession>
<dbReference type="Proteomes" id="UP000006073">
    <property type="component" value="Unassembled WGS sequence"/>
</dbReference>
<keyword evidence="2" id="KW-1185">Reference proteome</keyword>
<gene>
    <name evidence="1" type="ORF">A33Q_3237</name>
</gene>
<dbReference type="AlphaFoldDB" id="S2DFN5"/>
<dbReference type="EMBL" id="ALWO02000037">
    <property type="protein sequence ID" value="EOZ95875.1"/>
    <property type="molecule type" value="Genomic_DNA"/>
</dbReference>
<protein>
    <submittedName>
        <fullName evidence="1">Uncharacterized protein</fullName>
    </submittedName>
</protein>
<name>S2DFN5_INDAL</name>
<evidence type="ECO:0000313" key="1">
    <source>
        <dbReference type="EMBL" id="EOZ95875.1"/>
    </source>
</evidence>
<proteinExistence type="predicted"/>
<organism evidence="1 2">
    <name type="scientific">Indibacter alkaliphilus (strain CCUG 57479 / KCTC 22604 / LW1)</name>
    <dbReference type="NCBI Taxonomy" id="1189612"/>
    <lineage>
        <taxon>Bacteria</taxon>
        <taxon>Pseudomonadati</taxon>
        <taxon>Bacteroidota</taxon>
        <taxon>Cytophagia</taxon>
        <taxon>Cytophagales</taxon>
        <taxon>Cyclobacteriaceae</taxon>
    </lineage>
</organism>
<reference evidence="1 2" key="1">
    <citation type="journal article" date="2013" name="Genome Announc.">
        <title>Draft Genome Sequence of Indibacter alkaliphilus Strain LW1T, Isolated from Lonar Lake, a Haloalkaline Lake in the Buldana District of Maharashtra, India.</title>
        <authorList>
            <person name="Singh A."/>
            <person name="Kumar Jangir P."/>
            <person name="Sharma R."/>
            <person name="Singh A."/>
            <person name="Kumar Pinnaka A."/>
            <person name="Shivaji S."/>
        </authorList>
    </citation>
    <scope>NUCLEOTIDE SEQUENCE [LARGE SCALE GENOMIC DNA]</scope>
    <source>
        <strain evidence="2">CCUG 57479 / KCTC 22604 / LW1</strain>
    </source>
</reference>